<evidence type="ECO:0000256" key="1">
    <source>
        <dbReference type="SAM" id="MobiDB-lite"/>
    </source>
</evidence>
<feature type="region of interest" description="Disordered" evidence="1">
    <location>
        <begin position="194"/>
        <end position="271"/>
    </location>
</feature>
<evidence type="ECO:0000313" key="3">
    <source>
        <dbReference type="Proteomes" id="UP001362999"/>
    </source>
</evidence>
<name>A0AAW0AXR7_9AGAR</name>
<dbReference type="AlphaFoldDB" id="A0AAW0AXR7"/>
<accession>A0AAW0AXR7</accession>
<proteinExistence type="predicted"/>
<evidence type="ECO:0008006" key="4">
    <source>
        <dbReference type="Google" id="ProtNLM"/>
    </source>
</evidence>
<dbReference type="Proteomes" id="UP001362999">
    <property type="component" value="Unassembled WGS sequence"/>
</dbReference>
<reference evidence="2 3" key="1">
    <citation type="journal article" date="2024" name="J Genomics">
        <title>Draft genome sequencing and assembly of Favolaschia claudopus CIRM-BRFM 2984 isolated from oak limbs.</title>
        <authorList>
            <person name="Navarro D."/>
            <person name="Drula E."/>
            <person name="Chaduli D."/>
            <person name="Cazenave R."/>
            <person name="Ahrendt S."/>
            <person name="Wang J."/>
            <person name="Lipzen A."/>
            <person name="Daum C."/>
            <person name="Barry K."/>
            <person name="Grigoriev I.V."/>
            <person name="Favel A."/>
            <person name="Rosso M.N."/>
            <person name="Martin F."/>
        </authorList>
    </citation>
    <scope>NUCLEOTIDE SEQUENCE [LARGE SCALE GENOMIC DNA]</scope>
    <source>
        <strain evidence="2 3">CIRM-BRFM 2984</strain>
    </source>
</reference>
<feature type="region of interest" description="Disordered" evidence="1">
    <location>
        <begin position="139"/>
        <end position="159"/>
    </location>
</feature>
<organism evidence="2 3">
    <name type="scientific">Favolaschia claudopus</name>
    <dbReference type="NCBI Taxonomy" id="2862362"/>
    <lineage>
        <taxon>Eukaryota</taxon>
        <taxon>Fungi</taxon>
        <taxon>Dikarya</taxon>
        <taxon>Basidiomycota</taxon>
        <taxon>Agaricomycotina</taxon>
        <taxon>Agaricomycetes</taxon>
        <taxon>Agaricomycetidae</taxon>
        <taxon>Agaricales</taxon>
        <taxon>Marasmiineae</taxon>
        <taxon>Mycenaceae</taxon>
        <taxon>Favolaschia</taxon>
    </lineage>
</organism>
<dbReference type="Gene3D" id="3.30.160.60">
    <property type="entry name" value="Classic Zinc Finger"/>
    <property type="match status" value="1"/>
</dbReference>
<feature type="compositionally biased region" description="Polar residues" evidence="1">
    <location>
        <begin position="139"/>
        <end position="155"/>
    </location>
</feature>
<feature type="region of interest" description="Disordered" evidence="1">
    <location>
        <begin position="65"/>
        <end position="91"/>
    </location>
</feature>
<comment type="caution">
    <text evidence="2">The sequence shown here is derived from an EMBL/GenBank/DDBJ whole genome shotgun (WGS) entry which is preliminary data.</text>
</comment>
<protein>
    <recommendedName>
        <fullName evidence="4">C2H2-type domain-containing protein</fullName>
    </recommendedName>
</protein>
<evidence type="ECO:0000313" key="2">
    <source>
        <dbReference type="EMBL" id="KAK7018155.1"/>
    </source>
</evidence>
<sequence length="399" mass="42844">MDTQQVSNPELRAHLVPDSCIDPSLLGLEYFAPDAPSYAHVQNGVRDGESSGNAASTQLYDALPHPSSTNVEQPCTHKPRDDHLGGGVDSNLFPINATPPAALTSIQNGGIPVAITPYYHSYSGDYLAYRPIGPYTHPASTAASTSGSDPASNPNPARRPSYEFFLAGLARGGLYNPPGSSAFAQWLPCPTYAHPSPSGSSTSTPSHYSSSVASSSSSTPVTTPEPDESQMSASTGPVRHTRRSARNAVAAAPHPYLQPPFPATPTTTAHEHHPYPCPIVGTLTTRQVEAFIEQASDEAEATAPDRVKCLWDAGSCGDYVSLKRFDGFTEHLRKKHGVPKTGKKVSCRWGEMGCGRPVKSEGLRKHVRSALHLNIPVKCPTCKRTFQRTDVLRRHLMND</sequence>
<keyword evidence="3" id="KW-1185">Reference proteome</keyword>
<gene>
    <name evidence="2" type="ORF">R3P38DRAFT_1293676</name>
</gene>
<feature type="compositionally biased region" description="Low complexity" evidence="1">
    <location>
        <begin position="194"/>
        <end position="224"/>
    </location>
</feature>
<dbReference type="EMBL" id="JAWWNJ010000046">
    <property type="protein sequence ID" value="KAK7018155.1"/>
    <property type="molecule type" value="Genomic_DNA"/>
</dbReference>